<accession>A0A1E3QTT4</accession>
<evidence type="ECO:0000256" key="3">
    <source>
        <dbReference type="ARBA" id="ARBA00022989"/>
    </source>
</evidence>
<evidence type="ECO:0000313" key="8">
    <source>
        <dbReference type="Proteomes" id="UP000094336"/>
    </source>
</evidence>
<dbReference type="Proteomes" id="UP000094336">
    <property type="component" value="Unassembled WGS sequence"/>
</dbReference>
<dbReference type="GO" id="GO:0008250">
    <property type="term" value="C:oligosaccharyltransferase complex"/>
    <property type="evidence" value="ECO:0007669"/>
    <property type="project" value="TreeGrafter"/>
</dbReference>
<reference evidence="8" key="1">
    <citation type="submission" date="2016-05" db="EMBL/GenBank/DDBJ databases">
        <title>Comparative genomics of biotechnologically important yeasts.</title>
        <authorList>
            <consortium name="DOE Joint Genome Institute"/>
            <person name="Riley R."/>
            <person name="Haridas S."/>
            <person name="Wolfe K.H."/>
            <person name="Lopes M.R."/>
            <person name="Hittinger C.T."/>
            <person name="Goker M."/>
            <person name="Salamov A."/>
            <person name="Wisecaver J."/>
            <person name="Long T.M."/>
            <person name="Aerts A.L."/>
            <person name="Barry K."/>
            <person name="Choi C."/>
            <person name="Clum A."/>
            <person name="Coughlan A.Y."/>
            <person name="Deshpande S."/>
            <person name="Douglass A.P."/>
            <person name="Hanson S.J."/>
            <person name="Klenk H.-P."/>
            <person name="Labutti K."/>
            <person name="Lapidus A."/>
            <person name="Lindquist E."/>
            <person name="Lipzen A."/>
            <person name="Meier-Kolthoff J.P."/>
            <person name="Ohm R.A."/>
            <person name="Otillar R.P."/>
            <person name="Pangilinan J."/>
            <person name="Peng Y."/>
            <person name="Rokas A."/>
            <person name="Rosa C.A."/>
            <person name="Scheuner C."/>
            <person name="Sibirny A.A."/>
            <person name="Slot J.C."/>
            <person name="Stielow J.B."/>
            <person name="Sun H."/>
            <person name="Kurtzman C.P."/>
            <person name="Blackwell M."/>
            <person name="Grigoriev I.V."/>
            <person name="Jeffries T.W."/>
        </authorList>
    </citation>
    <scope>NUCLEOTIDE SEQUENCE [LARGE SCALE GENOMIC DNA]</scope>
    <source>
        <strain evidence="8">NRRL Y-12698</strain>
    </source>
</reference>
<dbReference type="STRING" id="984486.A0A1E3QTT4"/>
<dbReference type="PANTHER" id="PTHR12692:SF3">
    <property type="entry name" value="DOLICHYL-DIPHOSPHOOLIGOSACCHARIDE--PROTEIN GLYCOSYLTRANSFERASE SUBUNIT OST6"/>
    <property type="match status" value="1"/>
</dbReference>
<evidence type="ECO:0000256" key="6">
    <source>
        <dbReference type="SAM" id="SignalP"/>
    </source>
</evidence>
<feature type="non-terminal residue" evidence="7">
    <location>
        <position position="312"/>
    </location>
</feature>
<dbReference type="OrthoDB" id="67566at2759"/>
<keyword evidence="2 5" id="KW-0812">Transmembrane</keyword>
<evidence type="ECO:0000256" key="5">
    <source>
        <dbReference type="SAM" id="Phobius"/>
    </source>
</evidence>
<dbReference type="GO" id="GO:0018279">
    <property type="term" value="P:protein N-linked glycosylation via asparagine"/>
    <property type="evidence" value="ECO:0007669"/>
    <property type="project" value="TreeGrafter"/>
</dbReference>
<feature type="transmembrane region" description="Helical" evidence="5">
    <location>
        <begin position="180"/>
        <end position="196"/>
    </location>
</feature>
<proteinExistence type="predicted"/>
<feature type="transmembrane region" description="Helical" evidence="5">
    <location>
        <begin position="208"/>
        <end position="229"/>
    </location>
</feature>
<evidence type="ECO:0000256" key="2">
    <source>
        <dbReference type="ARBA" id="ARBA00022692"/>
    </source>
</evidence>
<evidence type="ECO:0008006" key="9">
    <source>
        <dbReference type="Google" id="ProtNLM"/>
    </source>
</evidence>
<dbReference type="EMBL" id="KV454428">
    <property type="protein sequence ID" value="ODQ81088.1"/>
    <property type="molecule type" value="Genomic_DNA"/>
</dbReference>
<dbReference type="Gene3D" id="3.40.30.10">
    <property type="entry name" value="Glutaredoxin"/>
    <property type="match status" value="1"/>
</dbReference>
<dbReference type="RefSeq" id="XP_018986416.1">
    <property type="nucleotide sequence ID" value="XM_019128268.1"/>
</dbReference>
<comment type="subcellular location">
    <subcellularLocation>
        <location evidence="1">Membrane</location>
        <topology evidence="1">Multi-pass membrane protein</topology>
    </subcellularLocation>
</comment>
<feature type="transmembrane region" description="Helical" evidence="5">
    <location>
        <begin position="260"/>
        <end position="280"/>
    </location>
</feature>
<dbReference type="InterPro" id="IPR021149">
    <property type="entry name" value="OligosaccharylTrfase_OST3/OST6"/>
</dbReference>
<name>A0A1E3QTT4_9ASCO</name>
<dbReference type="PANTHER" id="PTHR12692">
    <property type="entry name" value="DOLICHYL-DIPHOSPHOOLIGOSACCHARIDE--PROTEIN GLYCOSYLTRANSFERASE-RELATED"/>
    <property type="match status" value="1"/>
</dbReference>
<feature type="transmembrane region" description="Helical" evidence="5">
    <location>
        <begin position="292"/>
        <end position="311"/>
    </location>
</feature>
<organism evidence="7 8">
    <name type="scientific">Babjeviella inositovora NRRL Y-12698</name>
    <dbReference type="NCBI Taxonomy" id="984486"/>
    <lineage>
        <taxon>Eukaryota</taxon>
        <taxon>Fungi</taxon>
        <taxon>Dikarya</taxon>
        <taxon>Ascomycota</taxon>
        <taxon>Saccharomycotina</taxon>
        <taxon>Pichiomycetes</taxon>
        <taxon>Serinales incertae sedis</taxon>
        <taxon>Babjeviella</taxon>
    </lineage>
</organism>
<evidence type="ECO:0000256" key="4">
    <source>
        <dbReference type="ARBA" id="ARBA00023136"/>
    </source>
</evidence>
<sequence>MKHFSCLGYIFALFVLCQLATAGLMKEQLKQLALASPDGIIHADDHLFKQLFYGARKDYYLATVYTAVHPQFGCSLCGSFDPSFRTVAASWNLERPDSEELFFVILDFSVNEQTFNMMNMKTVPHCWIYGPTDDVATKPQDEHFGYKIPEDPTALHFADFLSKLLSTSILVHVPFDTQKFVKTFAISFAVILFLKKRAAKLKDKLGGSFVYCTACILLTVLFVTGFSFAKIKLVPLLARNEHEEIMYISGGYSYQFGSEIFIIGAIYLGLAALFVTLIAIQKAPSDQIQLKTKNAVTILCCVALYALYSVLT</sequence>
<keyword evidence="4 5" id="KW-0472">Membrane</keyword>
<keyword evidence="3 5" id="KW-1133">Transmembrane helix</keyword>
<gene>
    <name evidence="7" type="ORF">BABINDRAFT_160498</name>
</gene>
<keyword evidence="6" id="KW-0732">Signal</keyword>
<dbReference type="AlphaFoldDB" id="A0A1E3QTT4"/>
<evidence type="ECO:0000256" key="1">
    <source>
        <dbReference type="ARBA" id="ARBA00004141"/>
    </source>
</evidence>
<dbReference type="Pfam" id="PF04756">
    <property type="entry name" value="OST3_OST6"/>
    <property type="match status" value="1"/>
</dbReference>
<evidence type="ECO:0000313" key="7">
    <source>
        <dbReference type="EMBL" id="ODQ81088.1"/>
    </source>
</evidence>
<feature type="chain" id="PRO_5009134439" description="Dolichyl-diphosphooligosaccharide--protein glycosyltransferase subunit OST6" evidence="6">
    <location>
        <begin position="23"/>
        <end position="312"/>
    </location>
</feature>
<dbReference type="GeneID" id="30146121"/>
<keyword evidence="8" id="KW-1185">Reference proteome</keyword>
<protein>
    <recommendedName>
        <fullName evidence="9">Dolichyl-diphosphooligosaccharide--protein glycosyltransferase subunit OST6</fullName>
    </recommendedName>
</protein>
<feature type="signal peptide" evidence="6">
    <location>
        <begin position="1"/>
        <end position="22"/>
    </location>
</feature>